<protein>
    <submittedName>
        <fullName evidence="1">OsmC-like protein</fullName>
    </submittedName>
</protein>
<dbReference type="SUPFAM" id="SSF82784">
    <property type="entry name" value="OsmC-like"/>
    <property type="match status" value="1"/>
</dbReference>
<sequence>MISIDSANFVIDRPEGAVRGYVLFAHCFNNPAAVRISRRLTEVGYTVLRVEYSEENAPNLREAAAWMSRNVGSPNLLIGHSLGGAAALAAANDVEGLSAVASIAAPFEVVESSLRLGDREVPLSGEFLDDTRTDKQRTRIQGLRVPLLVMHSPEDVVVNIGNAQSIYRHAHQPKSFISLDGADHLLSDPTHAAYAAEVIAAWAGRYIPEHVSVDAVAKPAEGSDFTTEIRSGRHVILADEPVSVAGAADLGPNPFDLLKASLVACTSMTMGMYARRKGFDQGDTRVEVNLEQRRWEEGLLTTFRRVIHFDPALNEEQRAGLLRIADKCPVHRLLEGTVKIETAVG</sequence>
<dbReference type="Gene3D" id="3.40.50.1820">
    <property type="entry name" value="alpha/beta hydrolase"/>
    <property type="match status" value="1"/>
</dbReference>
<gene>
    <name evidence="1" type="ORF">Clow_01847</name>
</gene>
<dbReference type="PATRIC" id="fig|1544413.3.peg.1851"/>
<dbReference type="AlphaFoldDB" id="A0A0N8W050"/>
<dbReference type="RefSeq" id="WP_055178442.1">
    <property type="nucleotide sequence ID" value="NZ_JAUSQY010000001.1"/>
</dbReference>
<evidence type="ECO:0000313" key="1">
    <source>
        <dbReference type="EMBL" id="KQB85714.1"/>
    </source>
</evidence>
<dbReference type="SUPFAM" id="SSF53474">
    <property type="entry name" value="alpha/beta-Hydrolases"/>
    <property type="match status" value="1"/>
</dbReference>
<dbReference type="EMBL" id="LKEV01000006">
    <property type="protein sequence ID" value="KQB85714.1"/>
    <property type="molecule type" value="Genomic_DNA"/>
</dbReference>
<organism evidence="1 2">
    <name type="scientific">Corynebacterium lowii</name>
    <dbReference type="NCBI Taxonomy" id="1544413"/>
    <lineage>
        <taxon>Bacteria</taxon>
        <taxon>Bacillati</taxon>
        <taxon>Actinomycetota</taxon>
        <taxon>Actinomycetes</taxon>
        <taxon>Mycobacteriales</taxon>
        <taxon>Corynebacteriaceae</taxon>
        <taxon>Corynebacterium</taxon>
    </lineage>
</organism>
<proteinExistence type="predicted"/>
<dbReference type="PANTHER" id="PTHR39624">
    <property type="entry name" value="PROTEIN INVOLVED IN RIMO-MEDIATED BETA-METHYLTHIOLATION OF RIBOSOMAL PROTEIN S12 YCAO"/>
    <property type="match status" value="1"/>
</dbReference>
<dbReference type="InterPro" id="IPR036102">
    <property type="entry name" value="OsmC/Ohrsf"/>
</dbReference>
<dbReference type="InterPro" id="IPR015946">
    <property type="entry name" value="KH_dom-like_a/b"/>
</dbReference>
<dbReference type="Proteomes" id="UP000050488">
    <property type="component" value="Unassembled WGS sequence"/>
</dbReference>
<reference evidence="1 2" key="1">
    <citation type="submission" date="2015-10" db="EMBL/GenBank/DDBJ databases">
        <title>Corynebacteirum lowii and Corynebacterium oculi species nova, derived from human clinical disease and and emended description of Corynebacterium mastiditis.</title>
        <authorList>
            <person name="Bernard K."/>
            <person name="Pacheco A.L."/>
            <person name="Mcdougall C."/>
            <person name="Burtx T."/>
            <person name="Weibe D."/>
            <person name="Tyler S."/>
            <person name="Olson A.B."/>
            <person name="Cnockaert M."/>
            <person name="Eguchi H."/>
            <person name="Kuwahara T."/>
            <person name="Nakayama-Imaohji H."/>
            <person name="Boudewijins M."/>
            <person name="Van Hoecke F."/>
            <person name="Bernier A.-M."/>
            <person name="Vandamme P."/>
        </authorList>
    </citation>
    <scope>NUCLEOTIDE SEQUENCE [LARGE SCALE GENOMIC DNA]</scope>
    <source>
        <strain evidence="1 2">NML 130206</strain>
    </source>
</reference>
<dbReference type="Pfam" id="PF02566">
    <property type="entry name" value="OsmC"/>
    <property type="match status" value="1"/>
</dbReference>
<dbReference type="STRING" id="1544413.Clow_01847"/>
<accession>A0A0N8W050</accession>
<dbReference type="PANTHER" id="PTHR39624:SF2">
    <property type="entry name" value="OSMC-LIKE PROTEIN"/>
    <property type="match status" value="1"/>
</dbReference>
<evidence type="ECO:0000313" key="2">
    <source>
        <dbReference type="Proteomes" id="UP000050488"/>
    </source>
</evidence>
<keyword evidence="2" id="KW-1185">Reference proteome</keyword>
<dbReference type="Gene3D" id="3.30.300.20">
    <property type="match status" value="1"/>
</dbReference>
<comment type="caution">
    <text evidence="1">The sequence shown here is derived from an EMBL/GenBank/DDBJ whole genome shotgun (WGS) entry which is preliminary data.</text>
</comment>
<dbReference type="InterPro" id="IPR003718">
    <property type="entry name" value="OsmC/Ohr_fam"/>
</dbReference>
<name>A0A0N8W050_9CORY</name>
<dbReference type="InterPro" id="IPR029058">
    <property type="entry name" value="AB_hydrolase_fold"/>
</dbReference>